<feature type="domain" description="O-methyltransferase C-terminal" evidence="4">
    <location>
        <begin position="1"/>
        <end position="140"/>
    </location>
</feature>
<dbReference type="Gene3D" id="3.40.50.150">
    <property type="entry name" value="Vaccinia Virus protein VP39"/>
    <property type="match status" value="1"/>
</dbReference>
<name>A0A0B2PJP3_GLYSO</name>
<dbReference type="PROSITE" id="PS51683">
    <property type="entry name" value="SAM_OMT_II"/>
    <property type="match status" value="1"/>
</dbReference>
<dbReference type="GO" id="GO:0032259">
    <property type="term" value="P:methylation"/>
    <property type="evidence" value="ECO:0007669"/>
    <property type="project" value="UniProtKB-KW"/>
</dbReference>
<organism evidence="5">
    <name type="scientific">Glycine soja</name>
    <name type="common">Wild soybean</name>
    <dbReference type="NCBI Taxonomy" id="3848"/>
    <lineage>
        <taxon>Eukaryota</taxon>
        <taxon>Viridiplantae</taxon>
        <taxon>Streptophyta</taxon>
        <taxon>Embryophyta</taxon>
        <taxon>Tracheophyta</taxon>
        <taxon>Spermatophyta</taxon>
        <taxon>Magnoliopsida</taxon>
        <taxon>eudicotyledons</taxon>
        <taxon>Gunneridae</taxon>
        <taxon>Pentapetalae</taxon>
        <taxon>rosids</taxon>
        <taxon>fabids</taxon>
        <taxon>Fabales</taxon>
        <taxon>Fabaceae</taxon>
        <taxon>Papilionoideae</taxon>
        <taxon>50 kb inversion clade</taxon>
        <taxon>NPAAA clade</taxon>
        <taxon>indigoferoid/millettioid clade</taxon>
        <taxon>Phaseoleae</taxon>
        <taxon>Glycine</taxon>
        <taxon>Glycine subgen. Soja</taxon>
    </lineage>
</organism>
<dbReference type="InterPro" id="IPR029063">
    <property type="entry name" value="SAM-dependent_MTases_sf"/>
</dbReference>
<gene>
    <name evidence="5" type="ORF">glysoja_033863</name>
</gene>
<dbReference type="CDD" id="cd02440">
    <property type="entry name" value="AdoMet_MTases"/>
    <property type="match status" value="1"/>
</dbReference>
<dbReference type="AlphaFoldDB" id="A0A0B2PJP3"/>
<dbReference type="SUPFAM" id="SSF53335">
    <property type="entry name" value="S-adenosyl-L-methionine-dependent methyltransferases"/>
    <property type="match status" value="1"/>
</dbReference>
<keyword evidence="2 5" id="KW-0808">Transferase</keyword>
<evidence type="ECO:0000313" key="5">
    <source>
        <dbReference type="EMBL" id="KHN07777.1"/>
    </source>
</evidence>
<evidence type="ECO:0000256" key="1">
    <source>
        <dbReference type="ARBA" id="ARBA00022603"/>
    </source>
</evidence>
<dbReference type="EMBL" id="KN666739">
    <property type="protein sequence ID" value="KHN07777.1"/>
    <property type="molecule type" value="Genomic_DNA"/>
</dbReference>
<dbReference type="InterPro" id="IPR001077">
    <property type="entry name" value="COMT_C"/>
</dbReference>
<accession>A0A0B2PJP3</accession>
<evidence type="ECO:0000256" key="3">
    <source>
        <dbReference type="ARBA" id="ARBA00022691"/>
    </source>
</evidence>
<reference evidence="5" key="1">
    <citation type="submission" date="2014-07" db="EMBL/GenBank/DDBJ databases">
        <title>Identification of a novel salt tolerance gene in wild soybean by whole-genome sequencing.</title>
        <authorList>
            <person name="Lam H.-M."/>
            <person name="Qi X."/>
            <person name="Li M.-W."/>
            <person name="Liu X."/>
            <person name="Xie M."/>
            <person name="Ni M."/>
            <person name="Xu X."/>
        </authorList>
    </citation>
    <scope>NUCLEOTIDE SEQUENCE [LARGE SCALE GENOMIC DNA]</scope>
    <source>
        <tissue evidence="5">Root</tissue>
    </source>
</reference>
<dbReference type="PANTHER" id="PTHR11746">
    <property type="entry name" value="O-METHYLTRANSFERASE"/>
    <property type="match status" value="1"/>
</dbReference>
<evidence type="ECO:0000256" key="2">
    <source>
        <dbReference type="ARBA" id="ARBA00022679"/>
    </source>
</evidence>
<dbReference type="Proteomes" id="UP000053555">
    <property type="component" value="Unassembled WGS sequence"/>
</dbReference>
<keyword evidence="1 5" id="KW-0489">Methyltransferase</keyword>
<proteinExistence type="predicted"/>
<dbReference type="Pfam" id="PF00891">
    <property type="entry name" value="Methyltransf_2"/>
    <property type="match status" value="1"/>
</dbReference>
<dbReference type="EC" id="2.1.1.68" evidence="5"/>
<dbReference type="InterPro" id="IPR016461">
    <property type="entry name" value="COMT-like"/>
</dbReference>
<sequence length="141" mass="15486">MTFWELAGCEPKFNNLFNDAMASDTQWVSSVVIEKCKGVFDLSESLVDVGGGTGTMAKAIAKSFPKLKCVVFDLPRVVGDLQGTDNIKFVGGDMFEEAFPLADCITLKWVLHNWNDEDCVKLLNKCKEAIPNHGGVIIIEV</sequence>
<evidence type="ECO:0000259" key="4">
    <source>
        <dbReference type="Pfam" id="PF00891"/>
    </source>
</evidence>
<keyword evidence="3" id="KW-0949">S-adenosyl-L-methionine</keyword>
<protein>
    <submittedName>
        <fullName evidence="5">Tabersonine 16-O-methyltransferase</fullName>
        <ecNumber evidence="5">2.1.1.68</ecNumber>
    </submittedName>
</protein>
<dbReference type="GO" id="GO:0047763">
    <property type="term" value="F:caffeate O-methyltransferase activity"/>
    <property type="evidence" value="ECO:0007669"/>
    <property type="project" value="UniProtKB-EC"/>
</dbReference>